<dbReference type="Pfam" id="PF01406">
    <property type="entry name" value="tRNA-synt_1e"/>
    <property type="match status" value="1"/>
</dbReference>
<reference evidence="16" key="1">
    <citation type="journal article" date="2021" name="PeerJ">
        <title>Extensive microbial diversity within the chicken gut microbiome revealed by metagenomics and culture.</title>
        <authorList>
            <person name="Gilroy R."/>
            <person name="Ravi A."/>
            <person name="Getino M."/>
            <person name="Pursley I."/>
            <person name="Horton D.L."/>
            <person name="Alikhan N.F."/>
            <person name="Baker D."/>
            <person name="Gharbi K."/>
            <person name="Hall N."/>
            <person name="Watson M."/>
            <person name="Adriaenssens E.M."/>
            <person name="Foster-Nyarko E."/>
            <person name="Jarju S."/>
            <person name="Secka A."/>
            <person name="Antonio M."/>
            <person name="Oren A."/>
            <person name="Chaudhuri R.R."/>
            <person name="La Ragione R."/>
            <person name="Hildebrand F."/>
            <person name="Pallen M.J."/>
        </authorList>
    </citation>
    <scope>NUCLEOTIDE SEQUENCE</scope>
    <source>
        <strain evidence="16">ChiGjej1B1-98</strain>
    </source>
</reference>
<comment type="similarity">
    <text evidence="3">Belongs to the class-I aminoacyl-tRNA synthetase family. MshC subfamily.</text>
</comment>
<dbReference type="GO" id="GO:0035446">
    <property type="term" value="F:cysteine-glucosaminylinositol ligase activity"/>
    <property type="evidence" value="ECO:0007669"/>
    <property type="project" value="UniProtKB-EC"/>
</dbReference>
<organism evidence="16 17">
    <name type="scientific">Candidatus Agrococcus pullicola</name>
    <dbReference type="NCBI Taxonomy" id="2838429"/>
    <lineage>
        <taxon>Bacteria</taxon>
        <taxon>Bacillati</taxon>
        <taxon>Actinomycetota</taxon>
        <taxon>Actinomycetes</taxon>
        <taxon>Micrococcales</taxon>
        <taxon>Microbacteriaceae</taxon>
        <taxon>Agrococcus</taxon>
    </lineage>
</organism>
<evidence type="ECO:0000256" key="6">
    <source>
        <dbReference type="ARBA" id="ARBA00020068"/>
    </source>
</evidence>
<evidence type="ECO:0000256" key="5">
    <source>
        <dbReference type="ARBA" id="ARBA00012088"/>
    </source>
</evidence>
<feature type="compositionally biased region" description="Basic and acidic residues" evidence="14">
    <location>
        <begin position="182"/>
        <end position="198"/>
    </location>
</feature>
<dbReference type="EC" id="6.3.1.13" evidence="5"/>
<dbReference type="InterPro" id="IPR014729">
    <property type="entry name" value="Rossmann-like_a/b/a_fold"/>
</dbReference>
<proteinExistence type="inferred from homology"/>
<evidence type="ECO:0000256" key="1">
    <source>
        <dbReference type="ARBA" id="ARBA00001947"/>
    </source>
</evidence>
<evidence type="ECO:0000256" key="3">
    <source>
        <dbReference type="ARBA" id="ARBA00007723"/>
    </source>
</evidence>
<feature type="region of interest" description="Disordered" evidence="14">
    <location>
        <begin position="170"/>
        <end position="204"/>
    </location>
</feature>
<comment type="caution">
    <text evidence="16">The sequence shown here is derived from an EMBL/GenBank/DDBJ whole genome shotgun (WGS) entry which is preliminary data.</text>
</comment>
<dbReference type="InterPro" id="IPR024909">
    <property type="entry name" value="Cys-tRNA/MSH_ligase"/>
</dbReference>
<keyword evidence="7 16" id="KW-0436">Ligase</keyword>
<keyword evidence="11" id="KW-0067">ATP-binding</keyword>
<dbReference type="Gene3D" id="3.40.50.620">
    <property type="entry name" value="HUPs"/>
    <property type="match status" value="1"/>
</dbReference>
<evidence type="ECO:0000256" key="14">
    <source>
        <dbReference type="SAM" id="MobiDB-lite"/>
    </source>
</evidence>
<reference evidence="16" key="2">
    <citation type="submission" date="2021-04" db="EMBL/GenBank/DDBJ databases">
        <authorList>
            <person name="Gilroy R."/>
        </authorList>
    </citation>
    <scope>NUCLEOTIDE SEQUENCE</scope>
    <source>
        <strain evidence="16">ChiGjej1B1-98</strain>
    </source>
</reference>
<keyword evidence="8" id="KW-0479">Metal-binding</keyword>
<evidence type="ECO:0000256" key="13">
    <source>
        <dbReference type="ARBA" id="ARBA00048350"/>
    </source>
</evidence>
<dbReference type="EMBL" id="DXDC01000454">
    <property type="protein sequence ID" value="HIY67544.1"/>
    <property type="molecule type" value="Genomic_DNA"/>
</dbReference>
<comment type="cofactor">
    <cofactor evidence="1">
        <name>Zn(2+)</name>
        <dbReference type="ChEBI" id="CHEBI:29105"/>
    </cofactor>
</comment>
<comment type="catalytic activity">
    <reaction evidence="13">
        <text>1D-myo-inositol 2-amino-2-deoxy-alpha-D-glucopyranoside + L-cysteine + ATP = 1D-myo-inositol 2-(L-cysteinylamino)-2-deoxy-alpha-D-glucopyranoside + AMP + diphosphate + H(+)</text>
        <dbReference type="Rhea" id="RHEA:26176"/>
        <dbReference type="ChEBI" id="CHEBI:15378"/>
        <dbReference type="ChEBI" id="CHEBI:30616"/>
        <dbReference type="ChEBI" id="CHEBI:33019"/>
        <dbReference type="ChEBI" id="CHEBI:35235"/>
        <dbReference type="ChEBI" id="CHEBI:58886"/>
        <dbReference type="ChEBI" id="CHEBI:58887"/>
        <dbReference type="ChEBI" id="CHEBI:456215"/>
        <dbReference type="EC" id="6.3.1.13"/>
    </reaction>
</comment>
<dbReference type="GO" id="GO:0010125">
    <property type="term" value="P:mycothiol biosynthetic process"/>
    <property type="evidence" value="ECO:0007669"/>
    <property type="project" value="InterPro"/>
</dbReference>
<dbReference type="PANTHER" id="PTHR10890">
    <property type="entry name" value="CYSTEINYL-TRNA SYNTHETASE"/>
    <property type="match status" value="1"/>
</dbReference>
<accession>A0A9D1YXA0</accession>
<dbReference type="InterPro" id="IPR017812">
    <property type="entry name" value="Mycothiol_ligase_MshC"/>
</dbReference>
<dbReference type="PANTHER" id="PTHR10890:SF3">
    <property type="entry name" value="CYSTEINE--TRNA LIGASE, CYTOPLASMIC"/>
    <property type="match status" value="1"/>
</dbReference>
<dbReference type="Gene3D" id="1.20.120.640">
    <property type="entry name" value="Anticodon-binding domain of a subclass of class I aminoacyl-tRNA synthetases"/>
    <property type="match status" value="1"/>
</dbReference>
<gene>
    <name evidence="16" type="primary">mshC</name>
    <name evidence="16" type="ORF">H9830_14865</name>
</gene>
<evidence type="ECO:0000256" key="4">
    <source>
        <dbReference type="ARBA" id="ARBA00011245"/>
    </source>
</evidence>
<evidence type="ECO:0000256" key="10">
    <source>
        <dbReference type="ARBA" id="ARBA00022833"/>
    </source>
</evidence>
<comment type="subunit">
    <text evidence="4">Monomer.</text>
</comment>
<feature type="domain" description="tRNA synthetases class I catalytic" evidence="15">
    <location>
        <begin position="34"/>
        <end position="331"/>
    </location>
</feature>
<dbReference type="InterPro" id="IPR032678">
    <property type="entry name" value="tRNA-synt_1_cat_dom"/>
</dbReference>
<evidence type="ECO:0000256" key="11">
    <source>
        <dbReference type="ARBA" id="ARBA00022840"/>
    </source>
</evidence>
<evidence type="ECO:0000313" key="16">
    <source>
        <dbReference type="EMBL" id="HIY67544.1"/>
    </source>
</evidence>
<dbReference type="GO" id="GO:0005829">
    <property type="term" value="C:cytosol"/>
    <property type="evidence" value="ECO:0007669"/>
    <property type="project" value="TreeGrafter"/>
</dbReference>
<dbReference type="GO" id="GO:0046872">
    <property type="term" value="F:metal ion binding"/>
    <property type="evidence" value="ECO:0007669"/>
    <property type="project" value="UniProtKB-KW"/>
</dbReference>
<comment type="function">
    <text evidence="2">Catalyzes the ATP-dependent condensation of GlcN-Ins and L-cysteine to form L-Cys-GlcN-Ins.</text>
</comment>
<dbReference type="PRINTS" id="PR00983">
    <property type="entry name" value="TRNASYNTHCYS"/>
</dbReference>
<name>A0A9D1YXA0_9MICO</name>
<keyword evidence="10" id="KW-0862">Zinc</keyword>
<dbReference type="GO" id="GO:0005524">
    <property type="term" value="F:ATP binding"/>
    <property type="evidence" value="ECO:0007669"/>
    <property type="project" value="UniProtKB-KW"/>
</dbReference>
<evidence type="ECO:0000259" key="15">
    <source>
        <dbReference type="Pfam" id="PF01406"/>
    </source>
</evidence>
<dbReference type="NCBIfam" id="TIGR03447">
    <property type="entry name" value="mycothiol_MshC"/>
    <property type="match status" value="1"/>
</dbReference>
<dbReference type="GO" id="GO:0004817">
    <property type="term" value="F:cysteine-tRNA ligase activity"/>
    <property type="evidence" value="ECO:0007669"/>
    <property type="project" value="TreeGrafter"/>
</dbReference>
<evidence type="ECO:0000313" key="17">
    <source>
        <dbReference type="Proteomes" id="UP000824005"/>
    </source>
</evidence>
<evidence type="ECO:0000256" key="8">
    <source>
        <dbReference type="ARBA" id="ARBA00022723"/>
    </source>
</evidence>
<evidence type="ECO:0000256" key="12">
    <source>
        <dbReference type="ARBA" id="ARBA00033376"/>
    </source>
</evidence>
<dbReference type="Proteomes" id="UP000824005">
    <property type="component" value="Unassembled WGS sequence"/>
</dbReference>
<feature type="region of interest" description="Disordered" evidence="14">
    <location>
        <begin position="1"/>
        <end position="22"/>
    </location>
</feature>
<sequence length="404" mass="44820">MQTWPSAPVPDLPGHGSRPRIFDDGEQRIRELPSHGERASLYSCGITPYDATHIGHAFTYLAGDTLTRVWRDAGLTVDTAMNSTDIDDPLLERAARDSVDWRELADSQHELFREDMAALNIRPPEQWVAVTDHIEPAATAVQRLLDNGSAYRLDDDIYFDIRSADRLGEKSQTDRATMLEQSAERGGDPKREGKRDPLDPLLWRGKRDGEPSWNTVLGDGRPGWHIECTVIARDTLGLPFTATLGGVDLKFPHQEMQAQHAHALGDDFSEARLCVGEVAYEGAKMSKSLGNLVKVSELLQQGADPLAIRLALLSHHWRSNWEWMPGTLADATQRLNRWREWAATVNPDDTYTDGDTLLDWLRLTLADDLNTPAAVQAVDQAVAGSKPDELAIDAIDALLGIRLA</sequence>
<dbReference type="GO" id="GO:0006423">
    <property type="term" value="P:cysteinyl-tRNA aminoacylation"/>
    <property type="evidence" value="ECO:0007669"/>
    <property type="project" value="TreeGrafter"/>
</dbReference>
<dbReference type="AlphaFoldDB" id="A0A9D1YXA0"/>
<protein>
    <recommendedName>
        <fullName evidence="6">L-cysteine:1D-myo-inositol 2-amino-2-deoxy-alpha-D-glucopyranoside ligase</fullName>
        <ecNumber evidence="5">6.3.1.13</ecNumber>
    </recommendedName>
    <alternativeName>
        <fullName evidence="12">Mycothiol ligase</fullName>
    </alternativeName>
</protein>
<evidence type="ECO:0000256" key="7">
    <source>
        <dbReference type="ARBA" id="ARBA00022598"/>
    </source>
</evidence>
<evidence type="ECO:0000256" key="2">
    <source>
        <dbReference type="ARBA" id="ARBA00003679"/>
    </source>
</evidence>
<dbReference type="SUPFAM" id="SSF52374">
    <property type="entry name" value="Nucleotidylyl transferase"/>
    <property type="match status" value="1"/>
</dbReference>
<evidence type="ECO:0000256" key="9">
    <source>
        <dbReference type="ARBA" id="ARBA00022741"/>
    </source>
</evidence>
<keyword evidence="9" id="KW-0547">Nucleotide-binding</keyword>